<organism evidence="1 2">
    <name type="scientific">Hyphomonas oceanitis SCH89</name>
    <dbReference type="NCBI Taxonomy" id="1280953"/>
    <lineage>
        <taxon>Bacteria</taxon>
        <taxon>Pseudomonadati</taxon>
        <taxon>Pseudomonadota</taxon>
        <taxon>Alphaproteobacteria</taxon>
        <taxon>Hyphomonadales</taxon>
        <taxon>Hyphomonadaceae</taxon>
        <taxon>Hyphomonas</taxon>
    </lineage>
</organism>
<gene>
    <name evidence="1" type="ORF">HOC_10324</name>
</gene>
<evidence type="ECO:0008006" key="3">
    <source>
        <dbReference type="Google" id="ProtNLM"/>
    </source>
</evidence>
<evidence type="ECO:0000313" key="2">
    <source>
        <dbReference type="Proteomes" id="UP000024942"/>
    </source>
</evidence>
<dbReference type="STRING" id="1280953.HOC_10324"/>
<sequence>MPKDVLFLLPPGFEDKGRREFCPECAEIWGVLSYFPAIRDALDIVHVGLEHPRSEIVALIGEGNHNAPTLVLHPDTQVHPDLDVQEANGLRYLPSARSIARHFAHRYGTPVPRGS</sequence>
<dbReference type="PATRIC" id="fig|1280953.3.peg.2084"/>
<accession>A0A059G7G3</accession>
<evidence type="ECO:0000313" key="1">
    <source>
        <dbReference type="EMBL" id="KDA02383.1"/>
    </source>
</evidence>
<dbReference type="EMBL" id="ARYL01000014">
    <property type="protein sequence ID" value="KDA02383.1"/>
    <property type="molecule type" value="Genomic_DNA"/>
</dbReference>
<keyword evidence="2" id="KW-1185">Reference proteome</keyword>
<dbReference type="eggNOG" id="ENOG5031YUV">
    <property type="taxonomic scope" value="Bacteria"/>
</dbReference>
<dbReference type="OrthoDB" id="1356145at2"/>
<dbReference type="Proteomes" id="UP000024942">
    <property type="component" value="Unassembled WGS sequence"/>
</dbReference>
<dbReference type="RefSeq" id="WP_035538216.1">
    <property type="nucleotide sequence ID" value="NZ_ARYL01000014.1"/>
</dbReference>
<proteinExistence type="predicted"/>
<dbReference type="AlphaFoldDB" id="A0A059G7G3"/>
<reference evidence="1 2" key="1">
    <citation type="journal article" date="2014" name="Antonie Van Leeuwenhoek">
        <title>Hyphomonas beringensis sp. nov. and Hyphomonas chukchiensis sp. nov., isolated from surface seawater of the Bering Sea and Chukchi Sea.</title>
        <authorList>
            <person name="Li C."/>
            <person name="Lai Q."/>
            <person name="Li G."/>
            <person name="Dong C."/>
            <person name="Wang J."/>
            <person name="Liao Y."/>
            <person name="Shao Z."/>
        </authorList>
    </citation>
    <scope>NUCLEOTIDE SEQUENCE [LARGE SCALE GENOMIC DNA]</scope>
    <source>
        <strain evidence="1 2">SCH89</strain>
    </source>
</reference>
<name>A0A059G7G3_9PROT</name>
<dbReference type="Pfam" id="PF11287">
    <property type="entry name" value="DUF3088"/>
    <property type="match status" value="1"/>
</dbReference>
<dbReference type="InterPro" id="IPR021439">
    <property type="entry name" value="DUF3088"/>
</dbReference>
<comment type="caution">
    <text evidence="1">The sequence shown here is derived from an EMBL/GenBank/DDBJ whole genome shotgun (WGS) entry which is preliminary data.</text>
</comment>
<protein>
    <recommendedName>
        <fullName evidence="3">DUF3088 domain-containing protein</fullName>
    </recommendedName>
</protein>